<dbReference type="AlphaFoldDB" id="A0A426XEX6"/>
<comment type="caution">
    <text evidence="2">The sequence shown here is derived from an EMBL/GenBank/DDBJ whole genome shotgun (WGS) entry which is preliminary data.</text>
</comment>
<evidence type="ECO:0000313" key="2">
    <source>
        <dbReference type="EMBL" id="RRT38013.1"/>
    </source>
</evidence>
<dbReference type="EMBL" id="AMZH03021636">
    <property type="protein sequence ID" value="RRT38013.1"/>
    <property type="molecule type" value="Genomic_DNA"/>
</dbReference>
<feature type="region of interest" description="Disordered" evidence="1">
    <location>
        <begin position="1"/>
        <end position="52"/>
    </location>
</feature>
<evidence type="ECO:0000313" key="3">
    <source>
        <dbReference type="Proteomes" id="UP000287651"/>
    </source>
</evidence>
<reference evidence="2 3" key="1">
    <citation type="journal article" date="2014" name="Agronomy (Basel)">
        <title>A Draft Genome Sequence for Ensete ventricosum, the Drought-Tolerant Tree Against Hunger.</title>
        <authorList>
            <person name="Harrison J."/>
            <person name="Moore K.A."/>
            <person name="Paszkiewicz K."/>
            <person name="Jones T."/>
            <person name="Grant M."/>
            <person name="Ambacheew D."/>
            <person name="Muzemil S."/>
            <person name="Studholme D.J."/>
        </authorList>
    </citation>
    <scope>NUCLEOTIDE SEQUENCE [LARGE SCALE GENOMIC DNA]</scope>
</reference>
<accession>A0A426XEX6</accession>
<proteinExistence type="predicted"/>
<organism evidence="2 3">
    <name type="scientific">Ensete ventricosum</name>
    <name type="common">Abyssinian banana</name>
    <name type="synonym">Musa ensete</name>
    <dbReference type="NCBI Taxonomy" id="4639"/>
    <lineage>
        <taxon>Eukaryota</taxon>
        <taxon>Viridiplantae</taxon>
        <taxon>Streptophyta</taxon>
        <taxon>Embryophyta</taxon>
        <taxon>Tracheophyta</taxon>
        <taxon>Spermatophyta</taxon>
        <taxon>Magnoliopsida</taxon>
        <taxon>Liliopsida</taxon>
        <taxon>Zingiberales</taxon>
        <taxon>Musaceae</taxon>
        <taxon>Ensete</taxon>
    </lineage>
</organism>
<dbReference type="Proteomes" id="UP000287651">
    <property type="component" value="Unassembled WGS sequence"/>
</dbReference>
<evidence type="ECO:0000256" key="1">
    <source>
        <dbReference type="SAM" id="MobiDB-lite"/>
    </source>
</evidence>
<sequence>MVDFGRRRSISTINGRLREKVEEGEEEKGEKREHPRFPARSVGETRRGDALSSYKRTRRLLVSLSGNEATPRLPSWE</sequence>
<name>A0A426XEX6_ENSVE</name>
<protein>
    <submittedName>
        <fullName evidence="2">Uncharacterized protein</fullName>
    </submittedName>
</protein>
<gene>
    <name evidence="2" type="ORF">B296_00053636</name>
</gene>